<sequence>MHHIAFMKKSWNLIPKILAGEKTIESRWYVNKITPWDNIKEDDTIYFKNGGEPITATAQVEKVLQFEHYTKSQLKNILKTYGGNPGICFPNINQSFQILKQKNYCILIFLKNQKPIEPFHINKTGFGNACAWISVEDIEKIKISNTLK</sequence>
<evidence type="ECO:0000313" key="2">
    <source>
        <dbReference type="Proteomes" id="UP000178930"/>
    </source>
</evidence>
<dbReference type="Proteomes" id="UP000178930">
    <property type="component" value="Unassembled WGS sequence"/>
</dbReference>
<gene>
    <name evidence="1" type="ORF">A2729_05010</name>
</gene>
<accession>A0A1G1XSB9</accession>
<name>A0A1G1XSB9_9BACT</name>
<dbReference type="InterPro" id="IPR015947">
    <property type="entry name" value="PUA-like_sf"/>
</dbReference>
<dbReference type="EMBL" id="MHIB01000047">
    <property type="protein sequence ID" value="OGY42969.1"/>
    <property type="molecule type" value="Genomic_DNA"/>
</dbReference>
<dbReference type="Gene3D" id="2.30.130.30">
    <property type="entry name" value="Hypothetical protein"/>
    <property type="match status" value="1"/>
</dbReference>
<organism evidence="1 2">
    <name type="scientific">Candidatus Buchananbacteria bacterium RIFCSPHIGHO2_01_FULL_39_14</name>
    <dbReference type="NCBI Taxonomy" id="1797532"/>
    <lineage>
        <taxon>Bacteria</taxon>
        <taxon>Candidatus Buchananiibacteriota</taxon>
    </lineage>
</organism>
<comment type="caution">
    <text evidence="1">The sequence shown here is derived from an EMBL/GenBank/DDBJ whole genome shotgun (WGS) entry which is preliminary data.</text>
</comment>
<evidence type="ECO:0000313" key="1">
    <source>
        <dbReference type="EMBL" id="OGY42969.1"/>
    </source>
</evidence>
<dbReference type="AlphaFoldDB" id="A0A1G1XSB9"/>
<proteinExistence type="predicted"/>
<evidence type="ECO:0008006" key="3">
    <source>
        <dbReference type="Google" id="ProtNLM"/>
    </source>
</evidence>
<dbReference type="SUPFAM" id="SSF88697">
    <property type="entry name" value="PUA domain-like"/>
    <property type="match status" value="1"/>
</dbReference>
<protein>
    <recommendedName>
        <fullName evidence="3">ASCH domain-containing protein</fullName>
    </recommendedName>
</protein>
<reference evidence="1 2" key="1">
    <citation type="journal article" date="2016" name="Nat. Commun.">
        <title>Thousands of microbial genomes shed light on interconnected biogeochemical processes in an aquifer system.</title>
        <authorList>
            <person name="Anantharaman K."/>
            <person name="Brown C.T."/>
            <person name="Hug L.A."/>
            <person name="Sharon I."/>
            <person name="Castelle C.J."/>
            <person name="Probst A.J."/>
            <person name="Thomas B.C."/>
            <person name="Singh A."/>
            <person name="Wilkins M.J."/>
            <person name="Karaoz U."/>
            <person name="Brodie E.L."/>
            <person name="Williams K.H."/>
            <person name="Hubbard S.S."/>
            <person name="Banfield J.F."/>
        </authorList>
    </citation>
    <scope>NUCLEOTIDE SEQUENCE [LARGE SCALE GENOMIC DNA]</scope>
</reference>